<proteinExistence type="predicted"/>
<sequence>MRRRLRERGDAARARHRDDDFSDMSVRGHQLEGVNGVIEAERGDREHPQLAGHQLVQKLLQQLAVTPRPQAQVQIQVDHRK</sequence>
<feature type="compositionally biased region" description="Basic and acidic residues" evidence="1">
    <location>
        <begin position="7"/>
        <end position="19"/>
    </location>
</feature>
<evidence type="ECO:0000313" key="2">
    <source>
        <dbReference type="EMBL" id="BCI86017.1"/>
    </source>
</evidence>
<protein>
    <submittedName>
        <fullName evidence="2">Uncharacterized protein</fullName>
    </submittedName>
</protein>
<gene>
    <name evidence="2" type="ORF">NIIDMKKI_12230</name>
</gene>
<dbReference type="Proteomes" id="UP000516380">
    <property type="component" value="Chromosome"/>
</dbReference>
<evidence type="ECO:0000256" key="1">
    <source>
        <dbReference type="SAM" id="MobiDB-lite"/>
    </source>
</evidence>
<dbReference type="AlphaFoldDB" id="A0A7G1I4U3"/>
<dbReference type="EMBL" id="AP023343">
    <property type="protein sequence ID" value="BCI86017.1"/>
    <property type="molecule type" value="Genomic_DNA"/>
</dbReference>
<reference evidence="2 3" key="1">
    <citation type="submission" date="2020-07" db="EMBL/GenBank/DDBJ databases">
        <title>Mycobacterium kansasii (former subtype) with zoonotic potential isolated from diseased indoor pet cat, Japan.</title>
        <authorList>
            <person name="Fukano H."/>
            <person name="Terazono T."/>
            <person name="Hoshino Y."/>
        </authorList>
    </citation>
    <scope>NUCLEOTIDE SEQUENCE [LARGE SCALE GENOMIC DNA]</scope>
    <source>
        <strain evidence="2 3">Kuro-I</strain>
    </source>
</reference>
<evidence type="ECO:0000313" key="3">
    <source>
        <dbReference type="Proteomes" id="UP000516380"/>
    </source>
</evidence>
<organism evidence="2 3">
    <name type="scientific">Mycobacterium kansasii</name>
    <dbReference type="NCBI Taxonomy" id="1768"/>
    <lineage>
        <taxon>Bacteria</taxon>
        <taxon>Bacillati</taxon>
        <taxon>Actinomycetota</taxon>
        <taxon>Actinomycetes</taxon>
        <taxon>Mycobacteriales</taxon>
        <taxon>Mycobacteriaceae</taxon>
        <taxon>Mycobacterium</taxon>
    </lineage>
</organism>
<keyword evidence="3" id="KW-1185">Reference proteome</keyword>
<accession>A0A7G1I4U3</accession>
<name>A0A7G1I4U3_MYCKA</name>
<feature type="region of interest" description="Disordered" evidence="1">
    <location>
        <begin position="1"/>
        <end position="24"/>
    </location>
</feature>